<name>A0A151N413_ALLMI</name>
<gene>
    <name evidence="1" type="ORF">Y1Q_0006126</name>
</gene>
<reference evidence="1 2" key="1">
    <citation type="journal article" date="2012" name="Genome Biol.">
        <title>Sequencing three crocodilian genomes to illuminate the evolution of archosaurs and amniotes.</title>
        <authorList>
            <person name="St John J.A."/>
            <person name="Braun E.L."/>
            <person name="Isberg S.R."/>
            <person name="Miles L.G."/>
            <person name="Chong A.Y."/>
            <person name="Gongora J."/>
            <person name="Dalzell P."/>
            <person name="Moran C."/>
            <person name="Bed'hom B."/>
            <person name="Abzhanov A."/>
            <person name="Burgess S.C."/>
            <person name="Cooksey A.M."/>
            <person name="Castoe T.A."/>
            <person name="Crawford N.G."/>
            <person name="Densmore L.D."/>
            <person name="Drew J.C."/>
            <person name="Edwards S.V."/>
            <person name="Faircloth B.C."/>
            <person name="Fujita M.K."/>
            <person name="Greenwold M.J."/>
            <person name="Hoffmann F.G."/>
            <person name="Howard J.M."/>
            <person name="Iguchi T."/>
            <person name="Janes D.E."/>
            <person name="Khan S.Y."/>
            <person name="Kohno S."/>
            <person name="de Koning A.J."/>
            <person name="Lance S.L."/>
            <person name="McCarthy F.M."/>
            <person name="McCormack J.E."/>
            <person name="Merchant M.E."/>
            <person name="Peterson D.G."/>
            <person name="Pollock D.D."/>
            <person name="Pourmand N."/>
            <person name="Raney B.J."/>
            <person name="Roessler K.A."/>
            <person name="Sanford J.R."/>
            <person name="Sawyer R.H."/>
            <person name="Schmidt C.J."/>
            <person name="Triplett E.W."/>
            <person name="Tuberville T.D."/>
            <person name="Venegas-Anaya M."/>
            <person name="Howard J.T."/>
            <person name="Jarvis E.D."/>
            <person name="Guillette L.J.Jr."/>
            <person name="Glenn T.C."/>
            <person name="Green R.E."/>
            <person name="Ray D.A."/>
        </authorList>
    </citation>
    <scope>NUCLEOTIDE SEQUENCE [LARGE SCALE GENOMIC DNA]</scope>
    <source>
        <strain evidence="1">KSC_2009_1</strain>
    </source>
</reference>
<sequence>MRLFTARPPPFDEALLHIFSQLPVTRAKPQEKQDVIELVPRGPPLEEQEASCNSRSLHEIRLNRNLAEDNRSIFFDFTGLWIKPCSCSAGFP</sequence>
<keyword evidence="2" id="KW-1185">Reference proteome</keyword>
<accession>A0A151N413</accession>
<dbReference type="Proteomes" id="UP000050525">
    <property type="component" value="Unassembled WGS sequence"/>
</dbReference>
<proteinExistence type="predicted"/>
<organism evidence="1 2">
    <name type="scientific">Alligator mississippiensis</name>
    <name type="common">American alligator</name>
    <dbReference type="NCBI Taxonomy" id="8496"/>
    <lineage>
        <taxon>Eukaryota</taxon>
        <taxon>Metazoa</taxon>
        <taxon>Chordata</taxon>
        <taxon>Craniata</taxon>
        <taxon>Vertebrata</taxon>
        <taxon>Euteleostomi</taxon>
        <taxon>Archelosauria</taxon>
        <taxon>Archosauria</taxon>
        <taxon>Crocodylia</taxon>
        <taxon>Alligatoridae</taxon>
        <taxon>Alligatorinae</taxon>
        <taxon>Alligator</taxon>
    </lineage>
</organism>
<comment type="caution">
    <text evidence="1">The sequence shown here is derived from an EMBL/GenBank/DDBJ whole genome shotgun (WGS) entry which is preliminary data.</text>
</comment>
<protein>
    <submittedName>
        <fullName evidence="1">Uncharacterized protein</fullName>
    </submittedName>
</protein>
<evidence type="ECO:0000313" key="1">
    <source>
        <dbReference type="EMBL" id="KYO31566.1"/>
    </source>
</evidence>
<dbReference type="EMBL" id="AKHW03004073">
    <property type="protein sequence ID" value="KYO31566.1"/>
    <property type="molecule type" value="Genomic_DNA"/>
</dbReference>
<evidence type="ECO:0000313" key="2">
    <source>
        <dbReference type="Proteomes" id="UP000050525"/>
    </source>
</evidence>
<dbReference type="AlphaFoldDB" id="A0A151N413"/>